<comment type="caution">
    <text evidence="1">The sequence shown here is derived from an EMBL/GenBank/DDBJ whole genome shotgun (WGS) entry which is preliminary data.</text>
</comment>
<keyword evidence="2" id="KW-1185">Reference proteome</keyword>
<dbReference type="Proteomes" id="UP000298030">
    <property type="component" value="Unassembled WGS sequence"/>
</dbReference>
<gene>
    <name evidence="1" type="ORF">FA13DRAFT_1580987</name>
</gene>
<proteinExistence type="predicted"/>
<reference evidence="1 2" key="1">
    <citation type="journal article" date="2019" name="Nat. Ecol. Evol.">
        <title>Megaphylogeny resolves global patterns of mushroom evolution.</title>
        <authorList>
            <person name="Varga T."/>
            <person name="Krizsan K."/>
            <person name="Foldi C."/>
            <person name="Dima B."/>
            <person name="Sanchez-Garcia M."/>
            <person name="Sanchez-Ramirez S."/>
            <person name="Szollosi G.J."/>
            <person name="Szarkandi J.G."/>
            <person name="Papp V."/>
            <person name="Albert L."/>
            <person name="Andreopoulos W."/>
            <person name="Angelini C."/>
            <person name="Antonin V."/>
            <person name="Barry K.W."/>
            <person name="Bougher N.L."/>
            <person name="Buchanan P."/>
            <person name="Buyck B."/>
            <person name="Bense V."/>
            <person name="Catcheside P."/>
            <person name="Chovatia M."/>
            <person name="Cooper J."/>
            <person name="Damon W."/>
            <person name="Desjardin D."/>
            <person name="Finy P."/>
            <person name="Geml J."/>
            <person name="Haridas S."/>
            <person name="Hughes K."/>
            <person name="Justo A."/>
            <person name="Karasinski D."/>
            <person name="Kautmanova I."/>
            <person name="Kiss B."/>
            <person name="Kocsube S."/>
            <person name="Kotiranta H."/>
            <person name="LaButti K.M."/>
            <person name="Lechner B.E."/>
            <person name="Liimatainen K."/>
            <person name="Lipzen A."/>
            <person name="Lukacs Z."/>
            <person name="Mihaltcheva S."/>
            <person name="Morgado L.N."/>
            <person name="Niskanen T."/>
            <person name="Noordeloos M.E."/>
            <person name="Ohm R.A."/>
            <person name="Ortiz-Santana B."/>
            <person name="Ovrebo C."/>
            <person name="Racz N."/>
            <person name="Riley R."/>
            <person name="Savchenko A."/>
            <person name="Shiryaev A."/>
            <person name="Soop K."/>
            <person name="Spirin V."/>
            <person name="Szebenyi C."/>
            <person name="Tomsovsky M."/>
            <person name="Tulloss R.E."/>
            <person name="Uehling J."/>
            <person name="Grigoriev I.V."/>
            <person name="Vagvolgyi C."/>
            <person name="Papp T."/>
            <person name="Martin F.M."/>
            <person name="Miettinen O."/>
            <person name="Hibbett D.S."/>
            <person name="Nagy L.G."/>
        </authorList>
    </citation>
    <scope>NUCLEOTIDE SEQUENCE [LARGE SCALE GENOMIC DNA]</scope>
    <source>
        <strain evidence="1 2">FP101781</strain>
    </source>
</reference>
<feature type="non-terminal residue" evidence="1">
    <location>
        <position position="121"/>
    </location>
</feature>
<name>A0A4Y7T5H7_COPMI</name>
<evidence type="ECO:0000313" key="1">
    <source>
        <dbReference type="EMBL" id="TEB28852.1"/>
    </source>
</evidence>
<evidence type="ECO:0000313" key="2">
    <source>
        <dbReference type="Proteomes" id="UP000298030"/>
    </source>
</evidence>
<organism evidence="1 2">
    <name type="scientific">Coprinellus micaceus</name>
    <name type="common">Glistening ink-cap mushroom</name>
    <name type="synonym">Coprinus micaceus</name>
    <dbReference type="NCBI Taxonomy" id="71717"/>
    <lineage>
        <taxon>Eukaryota</taxon>
        <taxon>Fungi</taxon>
        <taxon>Dikarya</taxon>
        <taxon>Basidiomycota</taxon>
        <taxon>Agaricomycotina</taxon>
        <taxon>Agaricomycetes</taxon>
        <taxon>Agaricomycetidae</taxon>
        <taxon>Agaricales</taxon>
        <taxon>Agaricineae</taxon>
        <taxon>Psathyrellaceae</taxon>
        <taxon>Coprinellus</taxon>
    </lineage>
</organism>
<dbReference type="OrthoDB" id="3363652at2759"/>
<sequence>FCRKDNPFAKERVEEVLQQVQIGDDLTAAQREEVKALVAEYADCFALSVSEVFPVEGAVHKLDIPEGATFSKKVRQRPLTPPQKKYLHGKIEEMLEAGVIEECSPADVKCVSATTLAQKAH</sequence>
<protein>
    <recommendedName>
        <fullName evidence="3">DNA/RNA polymerase</fullName>
    </recommendedName>
</protein>
<dbReference type="InterPro" id="IPR043502">
    <property type="entry name" value="DNA/RNA_pol_sf"/>
</dbReference>
<dbReference type="Gene3D" id="3.10.10.10">
    <property type="entry name" value="HIV Type 1 Reverse Transcriptase, subunit A, domain 1"/>
    <property type="match status" value="1"/>
</dbReference>
<evidence type="ECO:0008006" key="3">
    <source>
        <dbReference type="Google" id="ProtNLM"/>
    </source>
</evidence>
<accession>A0A4Y7T5H7</accession>
<dbReference type="EMBL" id="QPFP01000030">
    <property type="protein sequence ID" value="TEB28852.1"/>
    <property type="molecule type" value="Genomic_DNA"/>
</dbReference>
<dbReference type="SUPFAM" id="SSF56672">
    <property type="entry name" value="DNA/RNA polymerases"/>
    <property type="match status" value="1"/>
</dbReference>
<dbReference type="AlphaFoldDB" id="A0A4Y7T5H7"/>
<feature type="non-terminal residue" evidence="1">
    <location>
        <position position="1"/>
    </location>
</feature>